<dbReference type="Gene3D" id="3.90.400.10">
    <property type="entry name" value="Oligo-1,6-glucosidase, Domain 2"/>
    <property type="match status" value="1"/>
</dbReference>
<dbReference type="EMBL" id="JBHRWO010000021">
    <property type="protein sequence ID" value="MFC3495309.1"/>
    <property type="molecule type" value="Genomic_DNA"/>
</dbReference>
<proteinExistence type="inferred from homology"/>
<evidence type="ECO:0000259" key="2">
    <source>
        <dbReference type="SMART" id="SM00642"/>
    </source>
</evidence>
<evidence type="ECO:0000313" key="4">
    <source>
        <dbReference type="Proteomes" id="UP001595712"/>
    </source>
</evidence>
<keyword evidence="3" id="KW-0326">Glycosidase</keyword>
<dbReference type="Gene3D" id="3.20.20.80">
    <property type="entry name" value="Glycosidases"/>
    <property type="match status" value="1"/>
</dbReference>
<comment type="caution">
    <text evidence="3">The sequence shown here is derived from an EMBL/GenBank/DDBJ whole genome shotgun (WGS) entry which is preliminary data.</text>
</comment>
<feature type="domain" description="Glycosyl hydrolase family 13 catalytic" evidence="2">
    <location>
        <begin position="15"/>
        <end position="416"/>
    </location>
</feature>
<evidence type="ECO:0000256" key="1">
    <source>
        <dbReference type="ARBA" id="ARBA00008061"/>
    </source>
</evidence>
<protein>
    <submittedName>
        <fullName evidence="3">Glycoside hydrolase family 13 protein</fullName>
        <ecNumber evidence="3">3.2.1.-</ecNumber>
    </submittedName>
</protein>
<evidence type="ECO:0000313" key="3">
    <source>
        <dbReference type="EMBL" id="MFC3495309.1"/>
    </source>
</evidence>
<dbReference type="GO" id="GO:0016798">
    <property type="term" value="F:hydrolase activity, acting on glycosyl bonds"/>
    <property type="evidence" value="ECO:0007669"/>
    <property type="project" value="UniProtKB-KW"/>
</dbReference>
<dbReference type="InterPro" id="IPR006047">
    <property type="entry name" value="GH13_cat_dom"/>
</dbReference>
<dbReference type="InterPro" id="IPR017853">
    <property type="entry name" value="GH"/>
</dbReference>
<comment type="similarity">
    <text evidence="1">Belongs to the glycosyl hydrolase 13 family.</text>
</comment>
<dbReference type="PANTHER" id="PTHR10357:SF179">
    <property type="entry name" value="NEUTRAL AND BASIC AMINO ACID TRANSPORT PROTEIN RBAT"/>
    <property type="match status" value="1"/>
</dbReference>
<sequence length="544" mass="59883">MTSGSNWSAAALIYQIYVRSFADSDGDGIGDLAGIRSRLDYLVELGVDAIWLTPFYPSPMVDGGYDVADYRGVDPKFGTLADFDELLAAAHERGLRVITDVVPNHTSDRHAWFREALASAPGSAARERFVFRPGRGPGGAEPPNNWRSVFGGPAWTRLPDGEWYLHLFAPEQPDLDWENPEVREEFADVLRFWLDRGVDGIRVDVAHGLIKPDGLPDTAFAGVSGNRPYFDQDGVHEVYREWRKVLDSYEPDRIMVAEARLRDVERVARYARPDEMDQAFNFAFLWAPWSLDTVRDAISRSIDEMAAVGKTPTWVFGNHDEVRAATRLAAESARDRGDVEWFDGPDLDGDLDRIERVGLRRARAMALLSLALPGSAYLYQGDELGLPQAPPLPAAFHEDPIWHRSGGARAGRDECRIPLPWDGDEAPFGFSPKGGQDPWLPQPSTWGRLSVAQQRGAADSTLSLYQRAIALRRTRAELRGGAFALRPAPEGILAFTRGPGFACAVSFNSDPVPLEHLGLPGAPLLSSAPVDAGMLPPDCAVWTG</sequence>
<dbReference type="RefSeq" id="WP_387979854.1">
    <property type="nucleotide sequence ID" value="NZ_JBHRWO010000021.1"/>
</dbReference>
<accession>A0ABV7Q399</accession>
<keyword evidence="4" id="KW-1185">Reference proteome</keyword>
<dbReference type="EC" id="3.2.1.-" evidence="3"/>
<dbReference type="Proteomes" id="UP001595712">
    <property type="component" value="Unassembled WGS sequence"/>
</dbReference>
<dbReference type="CDD" id="cd11332">
    <property type="entry name" value="AmyAc_OligoGlu_TS"/>
    <property type="match status" value="1"/>
</dbReference>
<reference evidence="4" key="1">
    <citation type="journal article" date="2019" name="Int. J. Syst. Evol. Microbiol.">
        <title>The Global Catalogue of Microorganisms (GCM) 10K type strain sequencing project: providing services to taxonomists for standard genome sequencing and annotation.</title>
        <authorList>
            <consortium name="The Broad Institute Genomics Platform"/>
            <consortium name="The Broad Institute Genome Sequencing Center for Infectious Disease"/>
            <person name="Wu L."/>
            <person name="Ma J."/>
        </authorList>
    </citation>
    <scope>NUCLEOTIDE SEQUENCE [LARGE SCALE GENOMIC DNA]</scope>
    <source>
        <strain evidence="4">CGMCC 4.7396</strain>
    </source>
</reference>
<dbReference type="Pfam" id="PF00128">
    <property type="entry name" value="Alpha-amylase"/>
    <property type="match status" value="1"/>
</dbReference>
<gene>
    <name evidence="3" type="ORF">ACFO8M_22710</name>
</gene>
<dbReference type="SMART" id="SM00642">
    <property type="entry name" value="Aamy"/>
    <property type="match status" value="1"/>
</dbReference>
<dbReference type="InterPro" id="IPR045857">
    <property type="entry name" value="O16G_dom_2"/>
</dbReference>
<dbReference type="PANTHER" id="PTHR10357">
    <property type="entry name" value="ALPHA-AMYLASE FAMILY MEMBER"/>
    <property type="match status" value="1"/>
</dbReference>
<keyword evidence="3" id="KW-0378">Hydrolase</keyword>
<name>A0ABV7Q399_9ACTN</name>
<dbReference type="SUPFAM" id="SSF51445">
    <property type="entry name" value="(Trans)glycosidases"/>
    <property type="match status" value="1"/>
</dbReference>
<organism evidence="3 4">
    <name type="scientific">Glycomyces rhizosphaerae</name>
    <dbReference type="NCBI Taxonomy" id="2054422"/>
    <lineage>
        <taxon>Bacteria</taxon>
        <taxon>Bacillati</taxon>
        <taxon>Actinomycetota</taxon>
        <taxon>Actinomycetes</taxon>
        <taxon>Glycomycetales</taxon>
        <taxon>Glycomycetaceae</taxon>
        <taxon>Glycomyces</taxon>
    </lineage>
</organism>